<name>A0A1J4KFW0_9EUKA</name>
<reference evidence="1" key="1">
    <citation type="submission" date="2016-10" db="EMBL/GenBank/DDBJ databases">
        <authorList>
            <person name="Benchimol M."/>
            <person name="Almeida L.G."/>
            <person name="Vasconcelos A.T."/>
            <person name="Perreira-Neves A."/>
            <person name="Rosa I.A."/>
            <person name="Tasca T."/>
            <person name="Bogo M.R."/>
            <person name="de Souza W."/>
        </authorList>
    </citation>
    <scope>NUCLEOTIDE SEQUENCE [LARGE SCALE GENOMIC DNA]</scope>
    <source>
        <strain evidence="1">K</strain>
    </source>
</reference>
<dbReference type="Gene3D" id="1.25.10.10">
    <property type="entry name" value="Leucine-rich Repeat Variant"/>
    <property type="match status" value="1"/>
</dbReference>
<comment type="caution">
    <text evidence="1">The sequence shown here is derived from an EMBL/GenBank/DDBJ whole genome shotgun (WGS) entry which is preliminary data.</text>
</comment>
<organism evidence="1 2">
    <name type="scientific">Tritrichomonas foetus</name>
    <dbReference type="NCBI Taxonomy" id="1144522"/>
    <lineage>
        <taxon>Eukaryota</taxon>
        <taxon>Metamonada</taxon>
        <taxon>Parabasalia</taxon>
        <taxon>Tritrichomonadida</taxon>
        <taxon>Tritrichomonadidae</taxon>
        <taxon>Tritrichomonas</taxon>
    </lineage>
</organism>
<evidence type="ECO:0000313" key="1">
    <source>
        <dbReference type="EMBL" id="OHT08668.1"/>
    </source>
</evidence>
<dbReference type="InterPro" id="IPR016024">
    <property type="entry name" value="ARM-type_fold"/>
</dbReference>
<accession>A0A1J4KFW0</accession>
<dbReference type="VEuPathDB" id="TrichDB:TRFO_22754"/>
<dbReference type="RefSeq" id="XP_068361804.1">
    <property type="nucleotide sequence ID" value="XM_068502745.1"/>
</dbReference>
<protein>
    <submittedName>
        <fullName evidence="1">Uncharacterized protein</fullName>
    </submittedName>
</protein>
<proteinExistence type="predicted"/>
<dbReference type="EMBL" id="MLAK01000661">
    <property type="protein sequence ID" value="OHT08668.1"/>
    <property type="molecule type" value="Genomic_DNA"/>
</dbReference>
<dbReference type="InterPro" id="IPR011989">
    <property type="entry name" value="ARM-like"/>
</dbReference>
<dbReference type="GeneID" id="94837449"/>
<evidence type="ECO:0000313" key="2">
    <source>
        <dbReference type="Proteomes" id="UP000179807"/>
    </source>
</evidence>
<dbReference type="SUPFAM" id="SSF48371">
    <property type="entry name" value="ARM repeat"/>
    <property type="match status" value="1"/>
</dbReference>
<keyword evidence="2" id="KW-1185">Reference proteome</keyword>
<gene>
    <name evidence="1" type="ORF">TRFO_22754</name>
</gene>
<dbReference type="AlphaFoldDB" id="A0A1J4KFW0"/>
<dbReference type="Proteomes" id="UP000179807">
    <property type="component" value="Unassembled WGS sequence"/>
</dbReference>
<sequence length="505" mass="58078">MSEIDFDIIGNPSHSDFINQIQDAPELVGIENVSRFFDVALSNFTKKRTVTHKRGKAILIAVITILQNNTYRSIFIDNGNLLSLPYGIEEYADLIFDLLHIFVTQDSYVFDSVLAEKLALQIPFSPSKSLILIAKYGEKFSSLEHPWDILDLLFYHSSKFVGKETAIDYIKLLTYLCRRKERYNEYRSMQCFDTIAIAFLKSKDVEILKAAYCSLISISNKSDKCRSKECLDRFPINSVLSHLQSSNEDLVSHALQFLLSYELTNDKILAQLIKLNTTSATLALMKLCENQKNALYMANNDSWLKYALPTTLESLKLIYCLLNHKQIQKKFISSQNFLNFLVLSSNNASKEILVLILGILKQLPLTSQKITELEKKKFFSNIVQSADNCNCELSDQARYNIFEIVAQYQYTKELIGVCECAVTEILEMESLSSEAFRLVLLLCRYPECVRVMRKDGLVDFYTKHMKNSKMKKRAQIFLETIPDDYGDDDDYNEEDYENAGYTYSD</sequence>